<reference evidence="1 2" key="1">
    <citation type="submission" date="2008-03" db="EMBL/GenBank/DDBJ databases">
        <title>Sequencing of the draft genome and assembly of Burkholderia graminis C4D1M.</title>
        <authorList>
            <consortium name="US DOE Joint Genome Institute (JGI-PGF)"/>
            <person name="Copeland A."/>
            <person name="Lucas S."/>
            <person name="Lapidus A."/>
            <person name="Glavina del Rio T."/>
            <person name="Dalin E."/>
            <person name="Tice H."/>
            <person name="Bruce D."/>
            <person name="Goodwin L."/>
            <person name="Pitluck S."/>
            <person name="Larimer F."/>
            <person name="Land M.L."/>
            <person name="Hauser L."/>
            <person name="Tiedje J."/>
            <person name="Richardson P."/>
        </authorList>
    </citation>
    <scope>NUCLEOTIDE SEQUENCE [LARGE SCALE GENOMIC DNA]</scope>
    <source>
        <strain evidence="2">ATCC 700544 / DSM 17151 / LMG 18924 / NCIMB 13744 / C4D1M</strain>
    </source>
</reference>
<name>B1FTR0_PARG4</name>
<proteinExistence type="predicted"/>
<organism evidence="1 2">
    <name type="scientific">Paraburkholderia graminis (strain ATCC 700544 / DSM 17151 / LMG 18924 / NCIMB 13744 / C4D1M)</name>
    <dbReference type="NCBI Taxonomy" id="396598"/>
    <lineage>
        <taxon>Bacteria</taxon>
        <taxon>Pseudomonadati</taxon>
        <taxon>Pseudomonadota</taxon>
        <taxon>Betaproteobacteria</taxon>
        <taxon>Burkholderiales</taxon>
        <taxon>Burkholderiaceae</taxon>
        <taxon>Paraburkholderia</taxon>
    </lineage>
</organism>
<sequence>MLDAAKGTVYLIRPDGHVLARWREGSAATTQRALMAALNIENKESQS</sequence>
<dbReference type="EMBL" id="ABLD01000001">
    <property type="protein sequence ID" value="EDT13068.1"/>
    <property type="molecule type" value="Genomic_DNA"/>
</dbReference>
<evidence type="ECO:0000313" key="2">
    <source>
        <dbReference type="Proteomes" id="UP000005045"/>
    </source>
</evidence>
<dbReference type="Gene3D" id="3.40.30.120">
    <property type="match status" value="1"/>
</dbReference>
<accession>B1FTR0</accession>
<dbReference type="Proteomes" id="UP000005045">
    <property type="component" value="Unassembled WGS sequence"/>
</dbReference>
<dbReference type="AlphaFoldDB" id="B1FTR0"/>
<comment type="caution">
    <text evidence="1">The sequence shown here is derived from an EMBL/GenBank/DDBJ whole genome shotgun (WGS) entry which is preliminary data.</text>
</comment>
<keyword evidence="2" id="KW-1185">Reference proteome</keyword>
<protein>
    <submittedName>
        <fullName evidence="1">Uncharacterized protein</fullName>
    </submittedName>
</protein>
<gene>
    <name evidence="1" type="ORF">BgramDRAFT_0448</name>
</gene>
<evidence type="ECO:0000313" key="1">
    <source>
        <dbReference type="EMBL" id="EDT13068.1"/>
    </source>
</evidence>